<dbReference type="OrthoDB" id="315488at2157"/>
<evidence type="ECO:0000313" key="1">
    <source>
        <dbReference type="EMBL" id="AGB38706.1"/>
    </source>
</evidence>
<dbReference type="SUPFAM" id="SSF50118">
    <property type="entry name" value="Cell growth inhibitor/plasmid maintenance toxic component"/>
    <property type="match status" value="1"/>
</dbReference>
<dbReference type="AlphaFoldDB" id="L0K131"/>
<reference evidence="1 2" key="1">
    <citation type="submission" date="2012-11" db="EMBL/GenBank/DDBJ databases">
        <title>FINISHED of Natronococcus occultus SP4, DSM 3396.</title>
        <authorList>
            <consortium name="DOE Joint Genome Institute"/>
            <person name="Eisen J."/>
            <person name="Huntemann M."/>
            <person name="Wei C.-L."/>
            <person name="Han J."/>
            <person name="Detter J.C."/>
            <person name="Han C."/>
            <person name="Tapia R."/>
            <person name="Chen A."/>
            <person name="Kyrpides N."/>
            <person name="Mavromatis K."/>
            <person name="Markowitz V."/>
            <person name="Szeto E."/>
            <person name="Ivanova N."/>
            <person name="Mikhailova N."/>
            <person name="Ovchinnikova G."/>
            <person name="Pagani I."/>
            <person name="Pati A."/>
            <person name="Goodwin L."/>
            <person name="Nordberg H.P."/>
            <person name="Cantor M.N."/>
            <person name="Hua S.X."/>
            <person name="Woyke T."/>
            <person name="Eisen J."/>
            <person name="Klenk H.-P."/>
            <person name="Klenk H.-P."/>
        </authorList>
    </citation>
    <scope>NUCLEOTIDE SEQUENCE [LARGE SCALE GENOMIC DNA]</scope>
    <source>
        <strain evidence="1 2">SP4</strain>
    </source>
</reference>
<dbReference type="Gene3D" id="2.30.30.110">
    <property type="match status" value="1"/>
</dbReference>
<protein>
    <submittedName>
        <fullName evidence="1">PemK-like protein</fullName>
    </submittedName>
</protein>
<gene>
    <name evidence="1" type="ORF">Natoc_2951</name>
</gene>
<proteinExistence type="predicted"/>
<dbReference type="eggNOG" id="arCOG03403">
    <property type="taxonomic scope" value="Archaea"/>
</dbReference>
<accession>L0K131</accession>
<dbReference type="HOGENOM" id="CLU_157708_0_0_2"/>
<organism evidence="1 2">
    <name type="scientific">Natronococcus occultus SP4</name>
    <dbReference type="NCBI Taxonomy" id="694430"/>
    <lineage>
        <taxon>Archaea</taxon>
        <taxon>Methanobacteriati</taxon>
        <taxon>Methanobacteriota</taxon>
        <taxon>Stenosarchaea group</taxon>
        <taxon>Halobacteria</taxon>
        <taxon>Halobacteriales</taxon>
        <taxon>Natrialbaceae</taxon>
        <taxon>Natronococcus</taxon>
    </lineage>
</organism>
<name>L0K131_9EURY</name>
<dbReference type="GeneID" id="14403338"/>
<keyword evidence="2" id="KW-1185">Reference proteome</keyword>
<dbReference type="EMBL" id="CP003929">
    <property type="protein sequence ID" value="AGB38706.1"/>
    <property type="molecule type" value="Genomic_DNA"/>
</dbReference>
<dbReference type="RefSeq" id="WP_015322145.1">
    <property type="nucleotide sequence ID" value="NC_019974.1"/>
</dbReference>
<evidence type="ECO:0000313" key="2">
    <source>
        <dbReference type="Proteomes" id="UP000010878"/>
    </source>
</evidence>
<sequence length="113" mass="12449">MNEPFPRGAVVVSGDLVGSRSKRPFVLISTEAHPFYGEEYTAIPLTTTSRSAAFELTETRFREGGLPRRSYALPWNIATLKHEGVSTHAGTLTQEATETLVEQAIGYLREDPP</sequence>
<dbReference type="InterPro" id="IPR011067">
    <property type="entry name" value="Plasmid_toxin/cell-grow_inhib"/>
</dbReference>
<dbReference type="KEGG" id="nou:Natoc_2951"/>
<dbReference type="STRING" id="694430.Natoc_2951"/>
<dbReference type="Proteomes" id="UP000010878">
    <property type="component" value="Chromosome"/>
</dbReference>